<gene>
    <name evidence="5" type="primary">hpcH_1</name>
    <name evidence="5" type="ORF">IMCC3135_00165</name>
</gene>
<comment type="similarity">
    <text evidence="1">Belongs to the HpcH/HpaI aldolase family.</text>
</comment>
<dbReference type="GO" id="GO:0016832">
    <property type="term" value="F:aldehyde-lyase activity"/>
    <property type="evidence" value="ECO:0007669"/>
    <property type="project" value="TreeGrafter"/>
</dbReference>
<keyword evidence="3 5" id="KW-0456">Lyase</keyword>
<accession>A0A2Z2NSL4</accession>
<evidence type="ECO:0000259" key="4">
    <source>
        <dbReference type="Pfam" id="PF03328"/>
    </source>
</evidence>
<dbReference type="EMBL" id="CP018632">
    <property type="protein sequence ID" value="ASJ70164.1"/>
    <property type="molecule type" value="Genomic_DNA"/>
</dbReference>
<evidence type="ECO:0000313" key="6">
    <source>
        <dbReference type="Proteomes" id="UP000250079"/>
    </source>
</evidence>
<dbReference type="InterPro" id="IPR015813">
    <property type="entry name" value="Pyrv/PenolPyrv_kinase-like_dom"/>
</dbReference>
<keyword evidence="6" id="KW-1185">Reference proteome</keyword>
<dbReference type="InterPro" id="IPR040442">
    <property type="entry name" value="Pyrv_kinase-like_dom_sf"/>
</dbReference>
<dbReference type="GO" id="GO:0005737">
    <property type="term" value="C:cytoplasm"/>
    <property type="evidence" value="ECO:0007669"/>
    <property type="project" value="TreeGrafter"/>
</dbReference>
<keyword evidence="2" id="KW-0479">Metal-binding</keyword>
<dbReference type="InterPro" id="IPR050251">
    <property type="entry name" value="HpcH-HpaI_aldolase"/>
</dbReference>
<dbReference type="RefSeq" id="WP_088915730.1">
    <property type="nucleotide sequence ID" value="NZ_CP018632.1"/>
</dbReference>
<organism evidence="5 6">
    <name type="scientific">Granulosicoccus antarcticus IMCC3135</name>
    <dbReference type="NCBI Taxonomy" id="1192854"/>
    <lineage>
        <taxon>Bacteria</taxon>
        <taxon>Pseudomonadati</taxon>
        <taxon>Pseudomonadota</taxon>
        <taxon>Gammaproteobacteria</taxon>
        <taxon>Chromatiales</taxon>
        <taxon>Granulosicoccaceae</taxon>
        <taxon>Granulosicoccus</taxon>
    </lineage>
</organism>
<dbReference type="Pfam" id="PF03328">
    <property type="entry name" value="HpcH_HpaI"/>
    <property type="match status" value="1"/>
</dbReference>
<evidence type="ECO:0000256" key="3">
    <source>
        <dbReference type="ARBA" id="ARBA00023239"/>
    </source>
</evidence>
<dbReference type="KEGG" id="gai:IMCC3135_00165"/>
<dbReference type="EC" id="4.1.2.52" evidence="5"/>
<dbReference type="Gene3D" id="3.20.20.60">
    <property type="entry name" value="Phosphoenolpyruvate-binding domains"/>
    <property type="match status" value="1"/>
</dbReference>
<dbReference type="GO" id="GO:0046872">
    <property type="term" value="F:metal ion binding"/>
    <property type="evidence" value="ECO:0007669"/>
    <property type="project" value="UniProtKB-KW"/>
</dbReference>
<protein>
    <submittedName>
        <fullName evidence="5">4-hydroxy-2-oxo-heptane-1,7-dioate aldolase</fullName>
        <ecNumber evidence="5">4.1.2.52</ecNumber>
    </submittedName>
</protein>
<sequence>MKRQSKARSADSSASKRAVESQFTFPAFGCWVNIFEPAVAELVGACGYQYALIDMEHSPVTVDSVLPMVRAVQLGGAKAIVRVPEKQSAWIGRLMDMGVDGIMVPMVNNAAEATELAQATIYAPEGTRGMAAGIVRASNYGLNTAEYLQNYRDNFMLIVQIETREGMEQAEQIAAVPGVDCVFIGPSDLAGSLGHRAQPEHKEVRAAIRQIYKNVKKTGKPVSTLNFTSRNAKQLITDGFDLVFSGSDMTMLSKALQQDVANNQKIVQGLVGSK</sequence>
<evidence type="ECO:0000256" key="2">
    <source>
        <dbReference type="ARBA" id="ARBA00022723"/>
    </source>
</evidence>
<evidence type="ECO:0000313" key="5">
    <source>
        <dbReference type="EMBL" id="ASJ70164.1"/>
    </source>
</evidence>
<dbReference type="OrthoDB" id="86160at2"/>
<dbReference type="InterPro" id="IPR005000">
    <property type="entry name" value="Aldolase/citrate-lyase_domain"/>
</dbReference>
<dbReference type="PANTHER" id="PTHR30502:SF0">
    <property type="entry name" value="PHOSPHOENOLPYRUVATE CARBOXYLASE FAMILY PROTEIN"/>
    <property type="match status" value="1"/>
</dbReference>
<dbReference type="AlphaFoldDB" id="A0A2Z2NSL4"/>
<dbReference type="PANTHER" id="PTHR30502">
    <property type="entry name" value="2-KETO-3-DEOXY-L-RHAMNONATE ALDOLASE"/>
    <property type="match status" value="1"/>
</dbReference>
<dbReference type="Proteomes" id="UP000250079">
    <property type="component" value="Chromosome"/>
</dbReference>
<feature type="domain" description="HpcH/HpaI aldolase/citrate lyase" evidence="4">
    <location>
        <begin position="28"/>
        <end position="253"/>
    </location>
</feature>
<dbReference type="SUPFAM" id="SSF51621">
    <property type="entry name" value="Phosphoenolpyruvate/pyruvate domain"/>
    <property type="match status" value="1"/>
</dbReference>
<evidence type="ECO:0000256" key="1">
    <source>
        <dbReference type="ARBA" id="ARBA00005568"/>
    </source>
</evidence>
<proteinExistence type="inferred from homology"/>
<name>A0A2Z2NSL4_9GAMM</name>
<reference evidence="5 6" key="1">
    <citation type="submission" date="2016-12" db="EMBL/GenBank/DDBJ databases">
        <authorList>
            <person name="Song W.-J."/>
            <person name="Kurnit D.M."/>
        </authorList>
    </citation>
    <scope>NUCLEOTIDE SEQUENCE [LARGE SCALE GENOMIC DNA]</scope>
    <source>
        <strain evidence="5 6">IMCC3135</strain>
    </source>
</reference>